<feature type="transmembrane region" description="Helical" evidence="2">
    <location>
        <begin position="67"/>
        <end position="96"/>
    </location>
</feature>
<gene>
    <name evidence="4" type="ORF">QR98_0092460</name>
    <name evidence="3" type="ORF">SSS_2612</name>
</gene>
<reference evidence="3" key="3">
    <citation type="submission" date="2020-01" db="EMBL/GenBank/DDBJ databases">
        <authorList>
            <person name="Korhonen P.K.K."/>
            <person name="Guangxu M.G."/>
            <person name="Wang T.W."/>
            <person name="Stroehlein A.J.S."/>
            <person name="Young N.D."/>
            <person name="Ang C.-S.A."/>
            <person name="Fernando D.W.F."/>
            <person name="Lu H.L."/>
            <person name="Taylor S.T."/>
            <person name="Ehtesham M.E.M."/>
            <person name="Najaraj S.H.N."/>
            <person name="Harsha G.H.G."/>
            <person name="Madugundu A.M."/>
            <person name="Renuse S.R."/>
            <person name="Holt D.H."/>
            <person name="Pandey A.P."/>
            <person name="Papenfuss A.P."/>
            <person name="Gasser R.B.G."/>
            <person name="Fischer K.F."/>
        </authorList>
    </citation>
    <scope>NUCLEOTIDE SEQUENCE</scope>
    <source>
        <strain evidence="3">SSS_KF_BRIS2020</strain>
    </source>
</reference>
<feature type="region of interest" description="Disordered" evidence="1">
    <location>
        <begin position="140"/>
        <end position="161"/>
    </location>
</feature>
<proteinExistence type="predicted"/>
<reference evidence="4 7" key="1">
    <citation type="journal article" date="2015" name="Parasit. Vectors">
        <title>Draft genome of the scabies mite.</title>
        <authorList>
            <person name="Rider S.D.Jr."/>
            <person name="Morgan M.S."/>
            <person name="Arlian L.G."/>
        </authorList>
    </citation>
    <scope>NUCLEOTIDE SEQUENCE [LARGE SCALE GENOMIC DNA]</scope>
    <source>
        <strain evidence="4">Arlian Lab</strain>
    </source>
</reference>
<dbReference type="OMA" id="YRTRFRY"/>
<dbReference type="Proteomes" id="UP000070412">
    <property type="component" value="Unassembled WGS sequence"/>
</dbReference>
<accession>A0A132AI61</accession>
<evidence type="ECO:0000313" key="3">
    <source>
        <dbReference type="EMBL" id="KAF7490406.1"/>
    </source>
</evidence>
<keyword evidence="2" id="KW-0812">Transmembrane</keyword>
<evidence type="ECO:0000313" key="6">
    <source>
        <dbReference type="Proteomes" id="UP000070412"/>
    </source>
</evidence>
<feature type="compositionally biased region" description="Polar residues" evidence="1">
    <location>
        <begin position="240"/>
        <end position="249"/>
    </location>
</feature>
<evidence type="ECO:0000313" key="5">
    <source>
        <dbReference type="EnsemblMetazoa" id="KAF7490406.1"/>
    </source>
</evidence>
<feature type="transmembrane region" description="Helical" evidence="2">
    <location>
        <begin position="21"/>
        <end position="47"/>
    </location>
</feature>
<evidence type="ECO:0000256" key="2">
    <source>
        <dbReference type="SAM" id="Phobius"/>
    </source>
</evidence>
<evidence type="ECO:0000313" key="7">
    <source>
        <dbReference type="Proteomes" id="UP000616769"/>
    </source>
</evidence>
<name>A0A132AI61_SARSC</name>
<reference evidence="6" key="2">
    <citation type="journal article" date="2020" name="PLoS Negl. Trop. Dis.">
        <title>High-quality nuclear genome for Sarcoptes scabiei-A critical resource for a neglected parasite.</title>
        <authorList>
            <person name="Korhonen P.K."/>
            <person name="Gasser R.B."/>
            <person name="Ma G."/>
            <person name="Wang T."/>
            <person name="Stroehlein A.J."/>
            <person name="Young N.D."/>
            <person name="Ang C.S."/>
            <person name="Fernando D.D."/>
            <person name="Lu H.C."/>
            <person name="Taylor S."/>
            <person name="Reynolds S.L."/>
            <person name="Mofiz E."/>
            <person name="Najaraj S.H."/>
            <person name="Gowda H."/>
            <person name="Madugundu A."/>
            <person name="Renuse S."/>
            <person name="Holt D."/>
            <person name="Pandey A."/>
            <person name="Papenfuss A.T."/>
            <person name="Fischer K."/>
        </authorList>
    </citation>
    <scope>NUCLEOTIDE SEQUENCE [LARGE SCALE GENOMIC DNA]</scope>
</reference>
<dbReference type="Proteomes" id="UP000616769">
    <property type="component" value="Unassembled WGS sequence"/>
</dbReference>
<protein>
    <submittedName>
        <fullName evidence="4 5">Uncharacterized protein</fullName>
    </submittedName>
</protein>
<evidence type="ECO:0000313" key="4">
    <source>
        <dbReference type="EMBL" id="KPM10686.1"/>
    </source>
</evidence>
<reference evidence="5" key="4">
    <citation type="submission" date="2022-06" db="UniProtKB">
        <authorList>
            <consortium name="EnsemblMetazoa"/>
        </authorList>
    </citation>
    <scope>IDENTIFICATION</scope>
</reference>
<dbReference type="EMBL" id="JXLN01015562">
    <property type="protein sequence ID" value="KPM10686.1"/>
    <property type="molecule type" value="Genomic_DNA"/>
</dbReference>
<organism evidence="4 7">
    <name type="scientific">Sarcoptes scabiei</name>
    <name type="common">Itch mite</name>
    <name type="synonym">Acarus scabiei</name>
    <dbReference type="NCBI Taxonomy" id="52283"/>
    <lineage>
        <taxon>Eukaryota</taxon>
        <taxon>Metazoa</taxon>
        <taxon>Ecdysozoa</taxon>
        <taxon>Arthropoda</taxon>
        <taxon>Chelicerata</taxon>
        <taxon>Arachnida</taxon>
        <taxon>Acari</taxon>
        <taxon>Acariformes</taxon>
        <taxon>Sarcoptiformes</taxon>
        <taxon>Astigmata</taxon>
        <taxon>Psoroptidia</taxon>
        <taxon>Sarcoptoidea</taxon>
        <taxon>Sarcoptidae</taxon>
        <taxon>Sarcoptinae</taxon>
        <taxon>Sarcoptes</taxon>
    </lineage>
</organism>
<keyword evidence="6" id="KW-1185">Reference proteome</keyword>
<dbReference type="VEuPathDB" id="VectorBase:SSCA001235"/>
<sequence>MSSKKQRSLADEYRTRFRYCSIGATLMCLGVIIMVSGLVVYIISATGPHSYINNMWIHHQHRFNGRYWPLIIAIILASSGIAFITIAIVFTLLACFSHGRIEEQFNHIQSMSAYPSQTADTQYERQKLIEIPVSNQKVYDEMVPTSSPPPRPPPEPINIQASNPYRPVVVRPKTSTTPKSFQMDDFDHKVVNHHQISNEIGDINTVGLPSNHDLIAAQKKVPTNGFSYLARPEQIQQYYQTHQRSSNPMLGNHNHRNQSSSQPSPLPIRSATAKLESII</sequence>
<dbReference type="EMBL" id="WVUK01000062">
    <property type="protein sequence ID" value="KAF7490406.1"/>
    <property type="molecule type" value="Genomic_DNA"/>
</dbReference>
<feature type="compositionally biased region" description="Pro residues" evidence="1">
    <location>
        <begin position="146"/>
        <end position="156"/>
    </location>
</feature>
<keyword evidence="2" id="KW-1133">Transmembrane helix</keyword>
<feature type="region of interest" description="Disordered" evidence="1">
    <location>
        <begin position="240"/>
        <end position="271"/>
    </location>
</feature>
<dbReference type="AlphaFoldDB" id="A0A132AI61"/>
<dbReference type="OrthoDB" id="10443937at2759"/>
<dbReference type="EnsemblMetazoa" id="SSS_2612s_mrna">
    <property type="protein sequence ID" value="KAF7490406.1"/>
    <property type="gene ID" value="SSS_2612"/>
</dbReference>
<evidence type="ECO:0000256" key="1">
    <source>
        <dbReference type="SAM" id="MobiDB-lite"/>
    </source>
</evidence>
<keyword evidence="2" id="KW-0472">Membrane</keyword>